<sequence>MTSETLRPSILFAALIAALAMAPVAPEAGNILFLAAGGLALLLVRPADLELVGRPAVWMPLTGLLILAVAYSIAAGGPNGLVGLMFVAPLVAMLPLIVAAGTGRDAPSPRLIPVLALCGSAGAAAVAIAEFSSTGSSRVGETVANPIHFADLALSVGFLALLGTALGRGHGRWFFLLAPLLATVAVLLSGTRGAVVALVAMSGTAVLAGVMVRLISLRQFAIGALVLAVVAIGAWAAGAGQTSGVQRVMTDIADVLRTGLPTDESTTLRLQMYEGGLNAFLASPIVGHGPINFVEAAASRASVRFEGAPHLHNDLADFAASGGIMGLIAYFLFLFAPLAEAMRTPHPETRKGLVVVSAALVLGYFVMGLTNAMFGILNLTVFYAAATLVVFVVGNAGGNHSRREPSLEQWAAQPSDNAASGSHPRE</sequence>
<gene>
    <name evidence="8" type="ORF">ACFSX5_13585</name>
</gene>
<feature type="transmembrane region" description="Helical" evidence="6">
    <location>
        <begin position="173"/>
        <end position="189"/>
    </location>
</feature>
<dbReference type="InterPro" id="IPR051533">
    <property type="entry name" value="WaaL-like"/>
</dbReference>
<feature type="domain" description="O-antigen ligase-related" evidence="7">
    <location>
        <begin position="180"/>
        <end position="331"/>
    </location>
</feature>
<feature type="transmembrane region" description="Helical" evidence="6">
    <location>
        <begin position="351"/>
        <end position="367"/>
    </location>
</feature>
<evidence type="ECO:0000313" key="9">
    <source>
        <dbReference type="Proteomes" id="UP001597521"/>
    </source>
</evidence>
<feature type="transmembrane region" description="Helical" evidence="6">
    <location>
        <begin position="111"/>
        <end position="129"/>
    </location>
</feature>
<evidence type="ECO:0000313" key="8">
    <source>
        <dbReference type="EMBL" id="MFD2648818.1"/>
    </source>
</evidence>
<dbReference type="PANTHER" id="PTHR37422">
    <property type="entry name" value="TEICHURONIC ACID BIOSYNTHESIS PROTEIN TUAE"/>
    <property type="match status" value="1"/>
</dbReference>
<proteinExistence type="predicted"/>
<name>A0ABW5QMC9_9HYPH</name>
<feature type="transmembrane region" description="Helical" evidence="6">
    <location>
        <begin position="195"/>
        <end position="215"/>
    </location>
</feature>
<dbReference type="GO" id="GO:0016874">
    <property type="term" value="F:ligase activity"/>
    <property type="evidence" value="ECO:0007669"/>
    <property type="project" value="UniProtKB-KW"/>
</dbReference>
<evidence type="ECO:0000256" key="1">
    <source>
        <dbReference type="ARBA" id="ARBA00004141"/>
    </source>
</evidence>
<evidence type="ECO:0000256" key="2">
    <source>
        <dbReference type="ARBA" id="ARBA00022692"/>
    </source>
</evidence>
<feature type="transmembrane region" description="Helical" evidence="6">
    <location>
        <begin position="12"/>
        <end position="44"/>
    </location>
</feature>
<dbReference type="InterPro" id="IPR007016">
    <property type="entry name" value="O-antigen_ligase-rel_domated"/>
</dbReference>
<keyword evidence="8" id="KW-0436">Ligase</keyword>
<feature type="transmembrane region" description="Helical" evidence="6">
    <location>
        <begin position="80"/>
        <end position="99"/>
    </location>
</feature>
<keyword evidence="4 6" id="KW-0472">Membrane</keyword>
<dbReference type="RefSeq" id="WP_386834135.1">
    <property type="nucleotide sequence ID" value="NZ_JBHUNP010000001.1"/>
</dbReference>
<keyword evidence="9" id="KW-1185">Reference proteome</keyword>
<feature type="transmembrane region" description="Helical" evidence="6">
    <location>
        <begin position="318"/>
        <end position="339"/>
    </location>
</feature>
<evidence type="ECO:0000259" key="7">
    <source>
        <dbReference type="Pfam" id="PF04932"/>
    </source>
</evidence>
<evidence type="ECO:0000256" key="3">
    <source>
        <dbReference type="ARBA" id="ARBA00022989"/>
    </source>
</evidence>
<comment type="caution">
    <text evidence="8">The sequence shown here is derived from an EMBL/GenBank/DDBJ whole genome shotgun (WGS) entry which is preliminary data.</text>
</comment>
<dbReference type="Pfam" id="PF04932">
    <property type="entry name" value="Wzy_C"/>
    <property type="match status" value="1"/>
</dbReference>
<dbReference type="EMBL" id="JBHUNP010000001">
    <property type="protein sequence ID" value="MFD2648818.1"/>
    <property type="molecule type" value="Genomic_DNA"/>
</dbReference>
<feature type="transmembrane region" description="Helical" evidence="6">
    <location>
        <begin position="56"/>
        <end position="74"/>
    </location>
</feature>
<keyword evidence="3 6" id="KW-1133">Transmembrane helix</keyword>
<evidence type="ECO:0000256" key="6">
    <source>
        <dbReference type="SAM" id="Phobius"/>
    </source>
</evidence>
<organism evidence="8 9">
    <name type="scientific">Devosia albogilva</name>
    <dbReference type="NCBI Taxonomy" id="429726"/>
    <lineage>
        <taxon>Bacteria</taxon>
        <taxon>Pseudomonadati</taxon>
        <taxon>Pseudomonadota</taxon>
        <taxon>Alphaproteobacteria</taxon>
        <taxon>Hyphomicrobiales</taxon>
        <taxon>Devosiaceae</taxon>
        <taxon>Devosia</taxon>
    </lineage>
</organism>
<dbReference type="PANTHER" id="PTHR37422:SF13">
    <property type="entry name" value="LIPOPOLYSACCHARIDE BIOSYNTHESIS PROTEIN PA4999-RELATED"/>
    <property type="match status" value="1"/>
</dbReference>
<reference evidence="9" key="1">
    <citation type="journal article" date="2019" name="Int. J. Syst. Evol. Microbiol.">
        <title>The Global Catalogue of Microorganisms (GCM) 10K type strain sequencing project: providing services to taxonomists for standard genome sequencing and annotation.</title>
        <authorList>
            <consortium name="The Broad Institute Genomics Platform"/>
            <consortium name="The Broad Institute Genome Sequencing Center for Infectious Disease"/>
            <person name="Wu L."/>
            <person name="Ma J."/>
        </authorList>
    </citation>
    <scope>NUCLEOTIDE SEQUENCE [LARGE SCALE GENOMIC DNA]</scope>
    <source>
        <strain evidence="9">CCM 7427</strain>
    </source>
</reference>
<feature type="transmembrane region" description="Helical" evidence="6">
    <location>
        <begin position="220"/>
        <end position="238"/>
    </location>
</feature>
<protein>
    <submittedName>
        <fullName evidence="8">O-antigen ligase family protein</fullName>
    </submittedName>
</protein>
<keyword evidence="2 6" id="KW-0812">Transmembrane</keyword>
<evidence type="ECO:0000256" key="4">
    <source>
        <dbReference type="ARBA" id="ARBA00023136"/>
    </source>
</evidence>
<evidence type="ECO:0000256" key="5">
    <source>
        <dbReference type="SAM" id="MobiDB-lite"/>
    </source>
</evidence>
<feature type="transmembrane region" description="Helical" evidence="6">
    <location>
        <begin position="373"/>
        <end position="393"/>
    </location>
</feature>
<comment type="subcellular location">
    <subcellularLocation>
        <location evidence="1">Membrane</location>
        <topology evidence="1">Multi-pass membrane protein</topology>
    </subcellularLocation>
</comment>
<accession>A0ABW5QMC9</accession>
<dbReference type="Proteomes" id="UP001597521">
    <property type="component" value="Unassembled WGS sequence"/>
</dbReference>
<feature type="transmembrane region" description="Helical" evidence="6">
    <location>
        <begin position="149"/>
        <end position="166"/>
    </location>
</feature>
<feature type="region of interest" description="Disordered" evidence="5">
    <location>
        <begin position="403"/>
        <end position="426"/>
    </location>
</feature>